<proteinExistence type="predicted"/>
<protein>
    <submittedName>
        <fullName evidence="1">Uncharacterized protein</fullName>
    </submittedName>
</protein>
<reference evidence="2" key="1">
    <citation type="journal article" date="2019" name="Int. J. Syst. Evol. Microbiol.">
        <title>The Global Catalogue of Microorganisms (GCM) 10K type strain sequencing project: providing services to taxonomists for standard genome sequencing and annotation.</title>
        <authorList>
            <consortium name="The Broad Institute Genomics Platform"/>
            <consortium name="The Broad Institute Genome Sequencing Center for Infectious Disease"/>
            <person name="Wu L."/>
            <person name="Ma J."/>
        </authorList>
    </citation>
    <scope>NUCLEOTIDE SEQUENCE [LARGE SCALE GENOMIC DNA]</scope>
    <source>
        <strain evidence="2">JCM 9091</strain>
    </source>
</reference>
<accession>A0ABP6LWZ9</accession>
<gene>
    <name evidence="1" type="ORF">GCM10010448_47740</name>
</gene>
<dbReference type="Proteomes" id="UP001501532">
    <property type="component" value="Unassembled WGS sequence"/>
</dbReference>
<evidence type="ECO:0000313" key="1">
    <source>
        <dbReference type="EMBL" id="GAA3058800.1"/>
    </source>
</evidence>
<name>A0ABP6LWZ9_9ACTN</name>
<dbReference type="EMBL" id="BAAAUF010000046">
    <property type="protein sequence ID" value="GAA3058800.1"/>
    <property type="molecule type" value="Genomic_DNA"/>
</dbReference>
<comment type="caution">
    <text evidence="1">The sequence shown here is derived from an EMBL/GenBank/DDBJ whole genome shotgun (WGS) entry which is preliminary data.</text>
</comment>
<keyword evidence="2" id="KW-1185">Reference proteome</keyword>
<sequence>MHTDGNPGYSRQFADAWGHGAGEAKARRFWAESTVTGVLYLIGGPVRIVTTRTRPFTV</sequence>
<organism evidence="1 2">
    <name type="scientific">Streptomyces glomeratus</name>
    <dbReference type="NCBI Taxonomy" id="284452"/>
    <lineage>
        <taxon>Bacteria</taxon>
        <taxon>Bacillati</taxon>
        <taxon>Actinomycetota</taxon>
        <taxon>Actinomycetes</taxon>
        <taxon>Kitasatosporales</taxon>
        <taxon>Streptomycetaceae</taxon>
        <taxon>Streptomyces</taxon>
    </lineage>
</organism>
<evidence type="ECO:0000313" key="2">
    <source>
        <dbReference type="Proteomes" id="UP001501532"/>
    </source>
</evidence>